<proteinExistence type="predicted"/>
<evidence type="ECO:0000256" key="2">
    <source>
        <dbReference type="SAM" id="Phobius"/>
    </source>
</evidence>
<gene>
    <name evidence="4" type="primary">LOC107468287</name>
</gene>
<feature type="region of interest" description="Disordered" evidence="1">
    <location>
        <begin position="1"/>
        <end position="51"/>
    </location>
</feature>
<keyword evidence="2" id="KW-1133">Transmembrane helix</keyword>
<protein>
    <submittedName>
        <fullName evidence="4">Uncharacterized protein LOC107468287</fullName>
    </submittedName>
</protein>
<dbReference type="OrthoDB" id="1433814at2759"/>
<feature type="transmembrane region" description="Helical" evidence="2">
    <location>
        <begin position="65"/>
        <end position="87"/>
    </location>
</feature>
<reference evidence="4" key="2">
    <citation type="submission" date="2025-08" db="UniProtKB">
        <authorList>
            <consortium name="RefSeq"/>
        </authorList>
    </citation>
    <scope>IDENTIFICATION</scope>
    <source>
        <tissue evidence="4">Whole plant</tissue>
    </source>
</reference>
<keyword evidence="2" id="KW-0472">Membrane</keyword>
<keyword evidence="2" id="KW-0812">Transmembrane</keyword>
<reference evidence="3" key="1">
    <citation type="journal article" date="2016" name="Nat. Genet.">
        <title>The genome sequences of Arachis duranensis and Arachis ipaensis, the diploid ancestors of cultivated peanut.</title>
        <authorList>
            <person name="Bertioli D.J."/>
            <person name="Cannon S.B."/>
            <person name="Froenicke L."/>
            <person name="Huang G."/>
            <person name="Farmer A.D."/>
            <person name="Cannon E.K."/>
            <person name="Liu X."/>
            <person name="Gao D."/>
            <person name="Clevenger J."/>
            <person name="Dash S."/>
            <person name="Ren L."/>
            <person name="Moretzsohn M.C."/>
            <person name="Shirasawa K."/>
            <person name="Huang W."/>
            <person name="Vidigal B."/>
            <person name="Abernathy B."/>
            <person name="Chu Y."/>
            <person name="Niederhuth C.E."/>
            <person name="Umale P."/>
            <person name="Araujo A.C."/>
            <person name="Kozik A."/>
            <person name="Kim K.D."/>
            <person name="Burow M.D."/>
            <person name="Varshney R.K."/>
            <person name="Wang X."/>
            <person name="Zhang X."/>
            <person name="Barkley N."/>
            <person name="Guimaraes P.M."/>
            <person name="Isobe S."/>
            <person name="Guo B."/>
            <person name="Liao B."/>
            <person name="Stalker H.T."/>
            <person name="Schmitz R.J."/>
            <person name="Scheffler B.E."/>
            <person name="Leal-Bertioli S.C."/>
            <person name="Xun X."/>
            <person name="Jackson S.A."/>
            <person name="Michelmore R."/>
            <person name="Ozias-Akins P."/>
        </authorList>
    </citation>
    <scope>NUCLEOTIDE SEQUENCE [LARGE SCALE GENOMIC DNA]</scope>
    <source>
        <strain evidence="3">cv. V14167</strain>
    </source>
</reference>
<evidence type="ECO:0000313" key="4">
    <source>
        <dbReference type="RefSeq" id="XP_015943034.1"/>
    </source>
</evidence>
<accession>A0A6P4BJ37</accession>
<dbReference type="Proteomes" id="UP000515211">
    <property type="component" value="Chromosome 10"/>
</dbReference>
<dbReference type="AlphaFoldDB" id="A0A6P4BJ37"/>
<dbReference type="PANTHER" id="PTHR37186:SF1">
    <property type="entry name" value="OS06G0524500 PROTEIN"/>
    <property type="match status" value="1"/>
</dbReference>
<organism evidence="3 4">
    <name type="scientific">Arachis duranensis</name>
    <name type="common">Wild peanut</name>
    <dbReference type="NCBI Taxonomy" id="130453"/>
    <lineage>
        <taxon>Eukaryota</taxon>
        <taxon>Viridiplantae</taxon>
        <taxon>Streptophyta</taxon>
        <taxon>Embryophyta</taxon>
        <taxon>Tracheophyta</taxon>
        <taxon>Spermatophyta</taxon>
        <taxon>Magnoliopsida</taxon>
        <taxon>eudicotyledons</taxon>
        <taxon>Gunneridae</taxon>
        <taxon>Pentapetalae</taxon>
        <taxon>rosids</taxon>
        <taxon>fabids</taxon>
        <taxon>Fabales</taxon>
        <taxon>Fabaceae</taxon>
        <taxon>Papilionoideae</taxon>
        <taxon>50 kb inversion clade</taxon>
        <taxon>dalbergioids sensu lato</taxon>
        <taxon>Dalbergieae</taxon>
        <taxon>Pterocarpus clade</taxon>
        <taxon>Arachis</taxon>
    </lineage>
</organism>
<evidence type="ECO:0000256" key="1">
    <source>
        <dbReference type="SAM" id="MobiDB-lite"/>
    </source>
</evidence>
<keyword evidence="3" id="KW-1185">Reference proteome</keyword>
<feature type="compositionally biased region" description="Low complexity" evidence="1">
    <location>
        <begin position="15"/>
        <end position="31"/>
    </location>
</feature>
<name>A0A6P4BJ37_ARADU</name>
<dbReference type="KEGG" id="adu:107468287"/>
<evidence type="ECO:0000313" key="3">
    <source>
        <dbReference type="Proteomes" id="UP000515211"/>
    </source>
</evidence>
<dbReference type="RefSeq" id="XP_015943034.1">
    <property type="nucleotide sequence ID" value="XM_016087548.3"/>
</dbReference>
<dbReference type="GeneID" id="107468287"/>
<feature type="region of interest" description="Disordered" evidence="1">
    <location>
        <begin position="93"/>
        <end position="126"/>
    </location>
</feature>
<sequence>MGESDPKKQYPVPPSSSNGSGKNGSSSKYSGHNQKIHVNPPETVNPDPSTLKDQWKYATREYSKWYSHAWGTALLAGLAFFALGWVIKGQNPLLSFRSDHSPPPPPPSSSSSSSSASNTDEDKTRP</sequence>
<dbReference type="PANTHER" id="PTHR37186">
    <property type="entry name" value="OS06G0524500 PROTEIN"/>
    <property type="match status" value="1"/>
</dbReference>